<reference evidence="1 2" key="1">
    <citation type="journal article" date="2024" name="G3 (Bethesda)">
        <title>Genome assembly of Hibiscus sabdariffa L. provides insights into metabolisms of medicinal natural products.</title>
        <authorList>
            <person name="Kim T."/>
        </authorList>
    </citation>
    <scope>NUCLEOTIDE SEQUENCE [LARGE SCALE GENOMIC DNA]</scope>
    <source>
        <strain evidence="1">TK-2024</strain>
        <tissue evidence="1">Old leaves</tissue>
    </source>
</reference>
<name>A0ABR1ZSP2_9ROSI</name>
<gene>
    <name evidence="1" type="ORF">V6N11_066233</name>
</gene>
<accession>A0ABR1ZSP2</accession>
<protein>
    <submittedName>
        <fullName evidence="1">Uncharacterized protein</fullName>
    </submittedName>
</protein>
<evidence type="ECO:0000313" key="1">
    <source>
        <dbReference type="EMBL" id="KAK8483700.1"/>
    </source>
</evidence>
<dbReference type="Proteomes" id="UP001396334">
    <property type="component" value="Unassembled WGS sequence"/>
</dbReference>
<organism evidence="1 2">
    <name type="scientific">Hibiscus sabdariffa</name>
    <name type="common">roselle</name>
    <dbReference type="NCBI Taxonomy" id="183260"/>
    <lineage>
        <taxon>Eukaryota</taxon>
        <taxon>Viridiplantae</taxon>
        <taxon>Streptophyta</taxon>
        <taxon>Embryophyta</taxon>
        <taxon>Tracheophyta</taxon>
        <taxon>Spermatophyta</taxon>
        <taxon>Magnoliopsida</taxon>
        <taxon>eudicotyledons</taxon>
        <taxon>Gunneridae</taxon>
        <taxon>Pentapetalae</taxon>
        <taxon>rosids</taxon>
        <taxon>malvids</taxon>
        <taxon>Malvales</taxon>
        <taxon>Malvaceae</taxon>
        <taxon>Malvoideae</taxon>
        <taxon>Hibiscus</taxon>
    </lineage>
</organism>
<keyword evidence="2" id="KW-1185">Reference proteome</keyword>
<sequence>MEENSDRAFGDGGDALAEVENITISLTVQSSPRRPSSSSKISIFPRYRSCGDGGKEAIVGGLAILDDAGTISTKDLVKTVSWKCQRRGVLERKNPGYLGCGL</sequence>
<evidence type="ECO:0000313" key="2">
    <source>
        <dbReference type="Proteomes" id="UP001396334"/>
    </source>
</evidence>
<comment type="caution">
    <text evidence="1">The sequence shown here is derived from an EMBL/GenBank/DDBJ whole genome shotgun (WGS) entry which is preliminary data.</text>
</comment>
<proteinExistence type="predicted"/>
<dbReference type="EMBL" id="JBBPBN010000630">
    <property type="protein sequence ID" value="KAK8483700.1"/>
    <property type="molecule type" value="Genomic_DNA"/>
</dbReference>